<name>A0A849I0W6_9HYPH</name>
<sequence>MPGRPDLGSAESEALDELRQALVRSFCAVLARSRMPPMTVLRLAGMALGSVYREVAAAHRGPDACPCGWEPWEEADLEVLRGSITDDSVASNAMNLLAVRAAGSA</sequence>
<reference evidence="1 2" key="1">
    <citation type="submission" date="2020-04" db="EMBL/GenBank/DDBJ databases">
        <title>Enterovirga sp. isolate from soil.</title>
        <authorList>
            <person name="Chea S."/>
            <person name="Kim D.-U."/>
        </authorList>
    </citation>
    <scope>NUCLEOTIDE SEQUENCE [LARGE SCALE GENOMIC DNA]</scope>
    <source>
        <strain evidence="1 2">DB1703</strain>
    </source>
</reference>
<protein>
    <submittedName>
        <fullName evidence="1">Uncharacterized protein</fullName>
    </submittedName>
</protein>
<organism evidence="1 2">
    <name type="scientific">Enterovirga aerilata</name>
    <dbReference type="NCBI Taxonomy" id="2730920"/>
    <lineage>
        <taxon>Bacteria</taxon>
        <taxon>Pseudomonadati</taxon>
        <taxon>Pseudomonadota</taxon>
        <taxon>Alphaproteobacteria</taxon>
        <taxon>Hyphomicrobiales</taxon>
        <taxon>Methylobacteriaceae</taxon>
        <taxon>Enterovirga</taxon>
    </lineage>
</organism>
<evidence type="ECO:0000313" key="2">
    <source>
        <dbReference type="Proteomes" id="UP000564885"/>
    </source>
</evidence>
<dbReference type="AlphaFoldDB" id="A0A849I0W6"/>
<accession>A0A849I0W6</accession>
<dbReference type="EMBL" id="JABEPP010000003">
    <property type="protein sequence ID" value="NNM73406.1"/>
    <property type="molecule type" value="Genomic_DNA"/>
</dbReference>
<gene>
    <name evidence="1" type="ORF">HJG44_13535</name>
</gene>
<keyword evidence="2" id="KW-1185">Reference proteome</keyword>
<proteinExistence type="predicted"/>
<dbReference type="Proteomes" id="UP000564885">
    <property type="component" value="Unassembled WGS sequence"/>
</dbReference>
<evidence type="ECO:0000313" key="1">
    <source>
        <dbReference type="EMBL" id="NNM73406.1"/>
    </source>
</evidence>
<dbReference type="RefSeq" id="WP_171218859.1">
    <property type="nucleotide sequence ID" value="NZ_JABEPP010000003.1"/>
</dbReference>
<comment type="caution">
    <text evidence="1">The sequence shown here is derived from an EMBL/GenBank/DDBJ whole genome shotgun (WGS) entry which is preliminary data.</text>
</comment>